<reference evidence="1" key="1">
    <citation type="submission" date="2018-06" db="EMBL/GenBank/DDBJ databases">
        <authorList>
            <person name="Zhirakovskaya E."/>
        </authorList>
    </citation>
    <scope>NUCLEOTIDE SEQUENCE</scope>
</reference>
<accession>A0A3B0WGF8</accession>
<dbReference type="EMBL" id="UOEU01001110">
    <property type="protein sequence ID" value="VAW43556.1"/>
    <property type="molecule type" value="Genomic_DNA"/>
</dbReference>
<dbReference type="InterPro" id="IPR038573">
    <property type="entry name" value="BrnT_sf"/>
</dbReference>
<dbReference type="InterPro" id="IPR007460">
    <property type="entry name" value="BrnT_toxin"/>
</dbReference>
<dbReference type="Pfam" id="PF04365">
    <property type="entry name" value="BrnT_toxin"/>
    <property type="match status" value="1"/>
</dbReference>
<sequence>MGFEWDEDKRQANIRNHGIDFVDIVSIFDHALLTLEDTRFEYNEPRYWAFGMLGTEAILIVYTYQDQNAIRIISARKATKYEQKQFFS</sequence>
<organism evidence="1">
    <name type="scientific">hydrothermal vent metagenome</name>
    <dbReference type="NCBI Taxonomy" id="652676"/>
    <lineage>
        <taxon>unclassified sequences</taxon>
        <taxon>metagenomes</taxon>
        <taxon>ecological metagenomes</taxon>
    </lineage>
</organism>
<name>A0A3B0WGF8_9ZZZZ</name>
<dbReference type="AlphaFoldDB" id="A0A3B0WGF8"/>
<gene>
    <name evidence="1" type="ORF">MNBD_CHLOROFLEXI01-3027</name>
</gene>
<proteinExistence type="predicted"/>
<evidence type="ECO:0000313" key="1">
    <source>
        <dbReference type="EMBL" id="VAW43556.1"/>
    </source>
</evidence>
<dbReference type="Gene3D" id="3.10.450.530">
    <property type="entry name" value="Ribonuclease toxin, BrnT, of type II toxin-antitoxin system"/>
    <property type="match status" value="1"/>
</dbReference>
<evidence type="ECO:0008006" key="2">
    <source>
        <dbReference type="Google" id="ProtNLM"/>
    </source>
</evidence>
<protein>
    <recommendedName>
        <fullName evidence="2">BrnT family toxin</fullName>
    </recommendedName>
</protein>